<dbReference type="RefSeq" id="WP_167561518.1">
    <property type="nucleotide sequence ID" value="NZ_FOAN01000001.1"/>
</dbReference>
<evidence type="ECO:0000313" key="2">
    <source>
        <dbReference type="EMBL" id="SEK58064.1"/>
    </source>
</evidence>
<gene>
    <name evidence="2" type="ORF">SAMN04515666_101878</name>
</gene>
<name>A0A1H7I6U3_9HYPH</name>
<evidence type="ECO:0000313" key="3">
    <source>
        <dbReference type="Proteomes" id="UP000199664"/>
    </source>
</evidence>
<reference evidence="3" key="1">
    <citation type="submission" date="2016-10" db="EMBL/GenBank/DDBJ databases">
        <authorList>
            <person name="Varghese N."/>
            <person name="Submissions S."/>
        </authorList>
    </citation>
    <scope>NUCLEOTIDE SEQUENCE [LARGE SCALE GENOMIC DNA]</scope>
    <source>
        <strain evidence="3">LMG 26383,CCUG 61248,R- 45681</strain>
    </source>
</reference>
<protein>
    <submittedName>
        <fullName evidence="2">Uncharacterized protein</fullName>
    </submittedName>
</protein>
<feature type="transmembrane region" description="Helical" evidence="1">
    <location>
        <begin position="12"/>
        <end position="41"/>
    </location>
</feature>
<keyword evidence="1" id="KW-0472">Membrane</keyword>
<organism evidence="2 3">
    <name type="scientific">Bosea lupini</name>
    <dbReference type="NCBI Taxonomy" id="1036779"/>
    <lineage>
        <taxon>Bacteria</taxon>
        <taxon>Pseudomonadati</taxon>
        <taxon>Pseudomonadota</taxon>
        <taxon>Alphaproteobacteria</taxon>
        <taxon>Hyphomicrobiales</taxon>
        <taxon>Boseaceae</taxon>
        <taxon>Bosea</taxon>
    </lineage>
</organism>
<accession>A0A1H7I6U3</accession>
<dbReference type="EMBL" id="FOAN01000001">
    <property type="protein sequence ID" value="SEK58064.1"/>
    <property type="molecule type" value="Genomic_DNA"/>
</dbReference>
<dbReference type="Proteomes" id="UP000199664">
    <property type="component" value="Unassembled WGS sequence"/>
</dbReference>
<sequence length="49" mass="5329">MTLDWRNSLMLGFIAAVFVTCLFGPYMISVMLGGLGLTCYLTKQARPGA</sequence>
<keyword evidence="1" id="KW-0812">Transmembrane</keyword>
<keyword evidence="3" id="KW-1185">Reference proteome</keyword>
<evidence type="ECO:0000256" key="1">
    <source>
        <dbReference type="SAM" id="Phobius"/>
    </source>
</evidence>
<keyword evidence="1" id="KW-1133">Transmembrane helix</keyword>
<proteinExistence type="predicted"/>
<dbReference type="AlphaFoldDB" id="A0A1H7I6U3"/>